<proteinExistence type="inferred from homology"/>
<dbReference type="GO" id="GO:0004519">
    <property type="term" value="F:endonuclease activity"/>
    <property type="evidence" value="ECO:0007669"/>
    <property type="project" value="InterPro"/>
</dbReference>
<dbReference type="Gene3D" id="1.10.30.50">
    <property type="match status" value="1"/>
</dbReference>
<organism evidence="6 7">
    <name type="scientific">Companilactobacillus versmoldensis DSM 14857 = KCTC 3814</name>
    <dbReference type="NCBI Taxonomy" id="1423815"/>
    <lineage>
        <taxon>Bacteria</taxon>
        <taxon>Bacillati</taxon>
        <taxon>Bacillota</taxon>
        <taxon>Bacilli</taxon>
        <taxon>Lactobacillales</taxon>
        <taxon>Lactobacillaceae</taxon>
        <taxon>Companilactobacillus</taxon>
    </lineage>
</organism>
<dbReference type="GO" id="GO:0016787">
    <property type="term" value="F:hydrolase activity"/>
    <property type="evidence" value="ECO:0007669"/>
    <property type="project" value="UniProtKB-KW"/>
</dbReference>
<dbReference type="InterPro" id="IPR003615">
    <property type="entry name" value="HNH_nuc"/>
</dbReference>
<dbReference type="EMBL" id="AZFA01000002">
    <property type="protein sequence ID" value="KRL68107.1"/>
    <property type="molecule type" value="Genomic_DNA"/>
</dbReference>
<dbReference type="PATRIC" id="fig|1423815.3.peg.854"/>
<evidence type="ECO:0000256" key="2">
    <source>
        <dbReference type="ARBA" id="ARBA00022801"/>
    </source>
</evidence>
<name>A0A0R1SSC9_9LACO</name>
<protein>
    <recommendedName>
        <fullName evidence="4">Putative HNH nuclease YajD</fullName>
    </recommendedName>
</protein>
<gene>
    <name evidence="6" type="ORF">FC27_GL000843</name>
</gene>
<dbReference type="GO" id="GO:0008270">
    <property type="term" value="F:zinc ion binding"/>
    <property type="evidence" value="ECO:0007669"/>
    <property type="project" value="InterPro"/>
</dbReference>
<sequence>MVTSISKPKKLMFKNGKRVLVDFDEVSRSEYDKQYNRRRAVEKPDYLKFYHSTQWQKVRAEAMTRDLDLCVRCGNKGYLVDHIVPSEDDWSNRYDIDNLETLCKKCHQLKTKREWTKRHKGVQRAMKVHVISGYPGSGMASYVASMVDTSHDLVFDYDLLMSSLNGNLIESIYSDNDNQLNSQAKLSDIKSRLHQSNIDIYEYVELIYEMILRKLRTERTFNNVWILRTFPDERLKNLLVTTGYDVEYLRLDTTREECTRRLKTVGRYTDSMSTTMDKIDRLDDEGLFDDYKLIKTKKGKNKK</sequence>
<dbReference type="CDD" id="cd00085">
    <property type="entry name" value="HNHc"/>
    <property type="match status" value="1"/>
</dbReference>
<comment type="similarity">
    <text evidence="3">Belongs to the HNH nuclease family.</text>
</comment>
<dbReference type="AlphaFoldDB" id="A0A0R1SSC9"/>
<keyword evidence="7" id="KW-1185">Reference proteome</keyword>
<evidence type="ECO:0000259" key="5">
    <source>
        <dbReference type="SMART" id="SM00507"/>
    </source>
</evidence>
<reference evidence="6 7" key="1">
    <citation type="journal article" date="2015" name="Genome Announc.">
        <title>Expanding the biotechnology potential of lactobacilli through comparative genomics of 213 strains and associated genera.</title>
        <authorList>
            <person name="Sun Z."/>
            <person name="Harris H.M."/>
            <person name="McCann A."/>
            <person name="Guo C."/>
            <person name="Argimon S."/>
            <person name="Zhang W."/>
            <person name="Yang X."/>
            <person name="Jeffery I.B."/>
            <person name="Cooney J.C."/>
            <person name="Kagawa T.F."/>
            <person name="Liu W."/>
            <person name="Song Y."/>
            <person name="Salvetti E."/>
            <person name="Wrobel A."/>
            <person name="Rasinkangas P."/>
            <person name="Parkhill J."/>
            <person name="Rea M.C."/>
            <person name="O'Sullivan O."/>
            <person name="Ritari J."/>
            <person name="Douillard F.P."/>
            <person name="Paul Ross R."/>
            <person name="Yang R."/>
            <person name="Briner A.E."/>
            <person name="Felis G.E."/>
            <person name="de Vos W.M."/>
            <person name="Barrangou R."/>
            <person name="Klaenhammer T.R."/>
            <person name="Caufield P.W."/>
            <person name="Cui Y."/>
            <person name="Zhang H."/>
            <person name="O'Toole P.W."/>
        </authorList>
    </citation>
    <scope>NUCLEOTIDE SEQUENCE [LARGE SCALE GENOMIC DNA]</scope>
    <source>
        <strain evidence="6 7">DSM 14857</strain>
    </source>
</reference>
<dbReference type="eggNOG" id="COG1403">
    <property type="taxonomic scope" value="Bacteria"/>
</dbReference>
<dbReference type="GO" id="GO:0005829">
    <property type="term" value="C:cytosol"/>
    <property type="evidence" value="ECO:0007669"/>
    <property type="project" value="TreeGrafter"/>
</dbReference>
<dbReference type="InterPro" id="IPR002711">
    <property type="entry name" value="HNH"/>
</dbReference>
<dbReference type="SMART" id="SM00507">
    <property type="entry name" value="HNHc"/>
    <property type="match status" value="1"/>
</dbReference>
<feature type="domain" description="HNH nuclease" evidence="5">
    <location>
        <begin position="57"/>
        <end position="108"/>
    </location>
</feature>
<evidence type="ECO:0000256" key="3">
    <source>
        <dbReference type="ARBA" id="ARBA00038412"/>
    </source>
</evidence>
<evidence type="ECO:0000313" key="6">
    <source>
        <dbReference type="EMBL" id="KRL68107.1"/>
    </source>
</evidence>
<dbReference type="Pfam" id="PF01844">
    <property type="entry name" value="HNH"/>
    <property type="match status" value="1"/>
</dbReference>
<dbReference type="PANTHER" id="PTHR41286:SF1">
    <property type="entry name" value="HNH NUCLEASE YAJD-RELATED"/>
    <property type="match status" value="1"/>
</dbReference>
<evidence type="ECO:0000256" key="1">
    <source>
        <dbReference type="ARBA" id="ARBA00022722"/>
    </source>
</evidence>
<dbReference type="GO" id="GO:0003676">
    <property type="term" value="F:nucleic acid binding"/>
    <property type="evidence" value="ECO:0007669"/>
    <property type="project" value="InterPro"/>
</dbReference>
<keyword evidence="2" id="KW-0378">Hydrolase</keyword>
<keyword evidence="1" id="KW-0540">Nuclease</keyword>
<dbReference type="STRING" id="1423815.FC27_GL000843"/>
<comment type="caution">
    <text evidence="6">The sequence shown here is derived from an EMBL/GenBank/DDBJ whole genome shotgun (WGS) entry which is preliminary data.</text>
</comment>
<accession>A0A0R1SSC9</accession>
<evidence type="ECO:0000313" key="7">
    <source>
        <dbReference type="Proteomes" id="UP000051647"/>
    </source>
</evidence>
<evidence type="ECO:0000256" key="4">
    <source>
        <dbReference type="ARBA" id="ARBA00040194"/>
    </source>
</evidence>
<dbReference type="Proteomes" id="UP000051647">
    <property type="component" value="Unassembled WGS sequence"/>
</dbReference>
<dbReference type="PANTHER" id="PTHR41286">
    <property type="entry name" value="HNH NUCLEASE YAJD-RELATED"/>
    <property type="match status" value="1"/>
</dbReference>